<dbReference type="STRING" id="1408163.A0A0F4YI11"/>
<keyword evidence="5" id="KW-1185">Reference proteome</keyword>
<protein>
    <submittedName>
        <fullName evidence="4">Xylulokinase</fullName>
    </submittedName>
</protein>
<evidence type="ECO:0000313" key="5">
    <source>
        <dbReference type="Proteomes" id="UP000053958"/>
    </source>
</evidence>
<evidence type="ECO:0000256" key="1">
    <source>
        <dbReference type="ARBA" id="ARBA00009156"/>
    </source>
</evidence>
<name>A0A0F4YI11_RASE3</name>
<sequence>MASNGGPLYIGFDLSTQQLKGLVVSSDLKVEYEAKFDFDAHSRGFNIKKGVMTNEAEHEVFAPVALWLQALDGVLSTLKAQGLDFRRVKAVSGAGQQHGSVYWSHDAERLLQSLNKDKTLEEQLEGAFSHPFSPNWQDASTQKECDEFDALLGGPEALAEATGSKAHHRFTGPQILRFQRKYPEQYKRTSRISLVSSFLASILLGRIAPLDISDVCGMNLWN</sequence>
<dbReference type="AlphaFoldDB" id="A0A0F4YI11"/>
<evidence type="ECO:0000313" key="4">
    <source>
        <dbReference type="EMBL" id="KKA17511.1"/>
    </source>
</evidence>
<dbReference type="SUPFAM" id="SSF53067">
    <property type="entry name" value="Actin-like ATPase domain"/>
    <property type="match status" value="1"/>
</dbReference>
<keyword evidence="2" id="KW-0808">Transferase</keyword>
<dbReference type="RefSeq" id="XP_013324123.1">
    <property type="nucleotide sequence ID" value="XM_013468669.1"/>
</dbReference>
<dbReference type="PANTHER" id="PTHR10196:SF57">
    <property type="entry name" value="XYLULOSE KINASE"/>
    <property type="match status" value="1"/>
</dbReference>
<proteinExistence type="inferred from homology"/>
<evidence type="ECO:0000256" key="3">
    <source>
        <dbReference type="ARBA" id="ARBA00022777"/>
    </source>
</evidence>
<dbReference type="PANTHER" id="PTHR10196">
    <property type="entry name" value="SUGAR KINASE"/>
    <property type="match status" value="1"/>
</dbReference>
<dbReference type="Gene3D" id="3.30.420.40">
    <property type="match status" value="1"/>
</dbReference>
<keyword evidence="3 4" id="KW-0418">Kinase</keyword>
<evidence type="ECO:0000256" key="2">
    <source>
        <dbReference type="ARBA" id="ARBA00022679"/>
    </source>
</evidence>
<comment type="caution">
    <text evidence="4">The sequence shown here is derived from an EMBL/GenBank/DDBJ whole genome shotgun (WGS) entry which is preliminary data.</text>
</comment>
<dbReference type="GO" id="GO:0004856">
    <property type="term" value="F:D-xylulokinase activity"/>
    <property type="evidence" value="ECO:0007669"/>
    <property type="project" value="TreeGrafter"/>
</dbReference>
<comment type="similarity">
    <text evidence="1">Belongs to the FGGY kinase family.</text>
</comment>
<gene>
    <name evidence="4" type="ORF">T310_8550</name>
</gene>
<dbReference type="GeneID" id="25320806"/>
<organism evidence="4 5">
    <name type="scientific">Rasamsonia emersonii (strain ATCC 16479 / CBS 393.64 / IMI 116815)</name>
    <dbReference type="NCBI Taxonomy" id="1408163"/>
    <lineage>
        <taxon>Eukaryota</taxon>
        <taxon>Fungi</taxon>
        <taxon>Dikarya</taxon>
        <taxon>Ascomycota</taxon>
        <taxon>Pezizomycotina</taxon>
        <taxon>Eurotiomycetes</taxon>
        <taxon>Eurotiomycetidae</taxon>
        <taxon>Eurotiales</taxon>
        <taxon>Trichocomaceae</taxon>
        <taxon>Rasamsonia</taxon>
    </lineage>
</organism>
<feature type="non-terminal residue" evidence="4">
    <location>
        <position position="222"/>
    </location>
</feature>
<dbReference type="GO" id="GO:0005829">
    <property type="term" value="C:cytosol"/>
    <property type="evidence" value="ECO:0007669"/>
    <property type="project" value="TreeGrafter"/>
</dbReference>
<dbReference type="OrthoDB" id="1728974at2759"/>
<dbReference type="Proteomes" id="UP000053958">
    <property type="component" value="Unassembled WGS sequence"/>
</dbReference>
<dbReference type="InterPro" id="IPR043129">
    <property type="entry name" value="ATPase_NBD"/>
</dbReference>
<accession>A0A0F4YI11</accession>
<dbReference type="EMBL" id="LASV01000637">
    <property type="protein sequence ID" value="KKA17511.1"/>
    <property type="molecule type" value="Genomic_DNA"/>
</dbReference>
<dbReference type="GO" id="GO:0005997">
    <property type="term" value="P:xylulose metabolic process"/>
    <property type="evidence" value="ECO:0007669"/>
    <property type="project" value="TreeGrafter"/>
</dbReference>
<reference evidence="4 5" key="1">
    <citation type="submission" date="2015-04" db="EMBL/GenBank/DDBJ databases">
        <authorList>
            <person name="Heijne W.H."/>
            <person name="Fedorova N.D."/>
            <person name="Nierman W.C."/>
            <person name="Vollebregt A.W."/>
            <person name="Zhao Z."/>
            <person name="Wu L."/>
            <person name="Kumar M."/>
            <person name="Stam H."/>
            <person name="van den Berg M.A."/>
            <person name="Pel H.J."/>
        </authorList>
    </citation>
    <scope>NUCLEOTIDE SEQUENCE [LARGE SCALE GENOMIC DNA]</scope>
    <source>
        <strain evidence="4 5">CBS 393.64</strain>
    </source>
</reference>